<dbReference type="EMBL" id="JAVIZC010000003">
    <property type="protein sequence ID" value="MDR6103028.1"/>
    <property type="molecule type" value="Genomic_DNA"/>
</dbReference>
<name>A0AAJ2ETY8_9HYPH</name>
<dbReference type="PANTHER" id="PTHR33204">
    <property type="entry name" value="TRANSCRIPTIONAL REGULATOR, MARR FAMILY"/>
    <property type="match status" value="1"/>
</dbReference>
<dbReference type="Pfam" id="PF01638">
    <property type="entry name" value="HxlR"/>
    <property type="match status" value="1"/>
</dbReference>
<evidence type="ECO:0000313" key="5">
    <source>
        <dbReference type="EMBL" id="MDR6103028.1"/>
    </source>
</evidence>
<keyword evidence="2 5" id="KW-0238">DNA-binding</keyword>
<dbReference type="RefSeq" id="WP_309771563.1">
    <property type="nucleotide sequence ID" value="NZ_JAVIZC010000003.1"/>
</dbReference>
<reference evidence="5" key="1">
    <citation type="submission" date="2023-08" db="EMBL/GenBank/DDBJ databases">
        <title>Functional and genomic diversity of the sorghum phyllosphere microbiome.</title>
        <authorList>
            <person name="Shade A."/>
        </authorList>
    </citation>
    <scope>NUCLEOTIDE SEQUENCE</scope>
    <source>
        <strain evidence="5">SORGH_AS_0974</strain>
    </source>
</reference>
<dbReference type="AlphaFoldDB" id="A0AAJ2ETY8"/>
<dbReference type="PROSITE" id="PS51118">
    <property type="entry name" value="HTH_HXLR"/>
    <property type="match status" value="1"/>
</dbReference>
<dbReference type="Gene3D" id="1.10.10.10">
    <property type="entry name" value="Winged helix-like DNA-binding domain superfamily/Winged helix DNA-binding domain"/>
    <property type="match status" value="1"/>
</dbReference>
<dbReference type="Proteomes" id="UP001255601">
    <property type="component" value="Unassembled WGS sequence"/>
</dbReference>
<dbReference type="InterPro" id="IPR002577">
    <property type="entry name" value="HTH_HxlR"/>
</dbReference>
<evidence type="ECO:0000256" key="1">
    <source>
        <dbReference type="ARBA" id="ARBA00023015"/>
    </source>
</evidence>
<accession>A0AAJ2ETY8</accession>
<proteinExistence type="predicted"/>
<comment type="caution">
    <text evidence="5">The sequence shown here is derived from an EMBL/GenBank/DDBJ whole genome shotgun (WGS) entry which is preliminary data.</text>
</comment>
<organism evidence="5 6">
    <name type="scientific">Agrobacterium larrymoorei</name>
    <dbReference type="NCBI Taxonomy" id="160699"/>
    <lineage>
        <taxon>Bacteria</taxon>
        <taxon>Pseudomonadati</taxon>
        <taxon>Pseudomonadota</taxon>
        <taxon>Alphaproteobacteria</taxon>
        <taxon>Hyphomicrobiales</taxon>
        <taxon>Rhizobiaceae</taxon>
        <taxon>Rhizobium/Agrobacterium group</taxon>
        <taxon>Agrobacterium</taxon>
    </lineage>
</organism>
<sequence length="233" mass="26116">MADRGYNQFCPVAKACELLQPRWTLLILSEMWSGSTRFNDIHRGVPGMSPTLLSRRLKEMEASGLIHHDANGYHSTMMGRKLEPIVHALGQWAHENIDCEVSLRDLDSRLLMWNVRRKIDLSHFPDRRCVVQFIFPDQPASERHYWLIARPGCDTDLCVSDPGFAVDLFIESGLKTLTSIWMGWSPIRPALEGGDIYVSGDAALKASIERWLVLSSFAASACGSADGQPDACR</sequence>
<dbReference type="PANTHER" id="PTHR33204:SF18">
    <property type="entry name" value="TRANSCRIPTIONAL REGULATORY PROTEIN"/>
    <property type="match status" value="1"/>
</dbReference>
<feature type="domain" description="HTH hxlR-type" evidence="4">
    <location>
        <begin position="10"/>
        <end position="101"/>
    </location>
</feature>
<evidence type="ECO:0000313" key="6">
    <source>
        <dbReference type="Proteomes" id="UP001255601"/>
    </source>
</evidence>
<evidence type="ECO:0000256" key="3">
    <source>
        <dbReference type="ARBA" id="ARBA00023163"/>
    </source>
</evidence>
<evidence type="ECO:0000259" key="4">
    <source>
        <dbReference type="PROSITE" id="PS51118"/>
    </source>
</evidence>
<evidence type="ECO:0000256" key="2">
    <source>
        <dbReference type="ARBA" id="ARBA00023125"/>
    </source>
</evidence>
<gene>
    <name evidence="5" type="ORF">QE369_003225</name>
</gene>
<protein>
    <submittedName>
        <fullName evidence="5">DNA-binding HxlR family transcriptional regulator</fullName>
    </submittedName>
</protein>
<keyword evidence="3" id="KW-0804">Transcription</keyword>
<dbReference type="InterPro" id="IPR036388">
    <property type="entry name" value="WH-like_DNA-bd_sf"/>
</dbReference>
<dbReference type="SUPFAM" id="SSF46785">
    <property type="entry name" value="Winged helix' DNA-binding domain"/>
    <property type="match status" value="1"/>
</dbReference>
<dbReference type="InterPro" id="IPR036390">
    <property type="entry name" value="WH_DNA-bd_sf"/>
</dbReference>
<keyword evidence="1" id="KW-0805">Transcription regulation</keyword>
<dbReference type="GO" id="GO:0003677">
    <property type="term" value="F:DNA binding"/>
    <property type="evidence" value="ECO:0007669"/>
    <property type="project" value="UniProtKB-KW"/>
</dbReference>